<organism evidence="2">
    <name type="scientific">Burkholderia pseudomallei 1710a</name>
    <dbReference type="NCBI Taxonomy" id="320371"/>
    <lineage>
        <taxon>Bacteria</taxon>
        <taxon>Pseudomonadati</taxon>
        <taxon>Pseudomonadota</taxon>
        <taxon>Betaproteobacteria</taxon>
        <taxon>Burkholderiales</taxon>
        <taxon>Burkholderiaceae</taxon>
        <taxon>Burkholderia</taxon>
        <taxon>pseudomallei group</taxon>
    </lineage>
</organism>
<dbReference type="AlphaFoldDB" id="A0A0E1VUA1"/>
<dbReference type="EMBL" id="CM000833">
    <property type="protein sequence ID" value="EET04443.1"/>
    <property type="molecule type" value="Genomic_DNA"/>
</dbReference>
<evidence type="ECO:0000256" key="1">
    <source>
        <dbReference type="SAM" id="MobiDB-lite"/>
    </source>
</evidence>
<evidence type="ECO:0000313" key="2">
    <source>
        <dbReference type="EMBL" id="EET04443.1"/>
    </source>
</evidence>
<proteinExistence type="predicted"/>
<protein>
    <submittedName>
        <fullName evidence="2">Uncharacterized protein</fullName>
    </submittedName>
</protein>
<dbReference type="HOGENOM" id="CLU_2506393_0_0_4"/>
<name>A0A0E1VUA1_BURPE</name>
<feature type="region of interest" description="Disordered" evidence="1">
    <location>
        <begin position="1"/>
        <end position="85"/>
    </location>
</feature>
<sequence length="85" mass="8932">MRGGYGATKTGQRMPRPHGLQRAHTRASPGARPMRPARGPTDASAPSVRVQSASLRKRGVPSASVSSNIASGRTQRLRSLGHSCS</sequence>
<feature type="compositionally biased region" description="Polar residues" evidence="1">
    <location>
        <begin position="63"/>
        <end position="74"/>
    </location>
</feature>
<reference evidence="2" key="1">
    <citation type="submission" date="2009-05" db="EMBL/GenBank/DDBJ databases">
        <authorList>
            <person name="Harkins D.M."/>
            <person name="DeShazer D."/>
            <person name="Woods D.E."/>
            <person name="Brinkac L.M."/>
            <person name="Brown K.A."/>
            <person name="Hung G.C."/>
            <person name="Tuanyok A."/>
            <person name="Zhang B."/>
            <person name="Nierman W.C."/>
        </authorList>
    </citation>
    <scope>NUCLEOTIDE SEQUENCE [LARGE SCALE GENOMIC DNA]</scope>
    <source>
        <strain evidence="2">1710a</strain>
    </source>
</reference>
<dbReference type="Proteomes" id="UP000001812">
    <property type="component" value="Chromosome II"/>
</dbReference>
<feature type="compositionally biased region" description="Basic residues" evidence="1">
    <location>
        <begin position="15"/>
        <end position="25"/>
    </location>
</feature>
<accession>A0A0E1VUA1</accession>
<gene>
    <name evidence="2" type="ORF">BURPS1710A_A0041</name>
</gene>
<feature type="compositionally biased region" description="Low complexity" evidence="1">
    <location>
        <begin position="26"/>
        <end position="40"/>
    </location>
</feature>